<feature type="site" description="Required for activity" evidence="12">
    <location>
        <position position="373"/>
    </location>
</feature>
<evidence type="ECO:0000256" key="13">
    <source>
        <dbReference type="SAM" id="MobiDB-lite"/>
    </source>
</evidence>
<dbReference type="CDD" id="cd18116">
    <property type="entry name" value="ATP-synt_F1_alpha_N"/>
    <property type="match status" value="1"/>
</dbReference>
<dbReference type="InterPro" id="IPR036121">
    <property type="entry name" value="ATPase_F1/V1/A1_a/bsu_N_sf"/>
</dbReference>
<dbReference type="SUPFAM" id="SSF50615">
    <property type="entry name" value="N-terminal domain of alpha and beta subunits of F1 ATP synthase"/>
    <property type="match status" value="1"/>
</dbReference>
<dbReference type="CDD" id="cd18113">
    <property type="entry name" value="ATP-synt_F1_alpha_C"/>
    <property type="match status" value="1"/>
</dbReference>
<evidence type="ECO:0000256" key="9">
    <source>
        <dbReference type="ARBA" id="ARBA00023136"/>
    </source>
</evidence>
<keyword evidence="8 12" id="KW-0406">Ion transport</keyword>
<evidence type="ECO:0000313" key="17">
    <source>
        <dbReference type="EMBL" id="MDT0529997.1"/>
    </source>
</evidence>
<evidence type="ECO:0000313" key="18">
    <source>
        <dbReference type="Proteomes" id="UP001180973"/>
    </source>
</evidence>
<proteinExistence type="inferred from homology"/>
<dbReference type="InterPro" id="IPR005294">
    <property type="entry name" value="ATP_synth_F1_asu"/>
</dbReference>
<evidence type="ECO:0000256" key="4">
    <source>
        <dbReference type="ARBA" id="ARBA00022475"/>
    </source>
</evidence>
<evidence type="ECO:0000259" key="15">
    <source>
        <dbReference type="Pfam" id="PF00306"/>
    </source>
</evidence>
<keyword evidence="7 12" id="KW-1278">Translocase</keyword>
<gene>
    <name evidence="12 17" type="primary">atpA</name>
    <name evidence="17" type="ORF">RM555_13470</name>
</gene>
<protein>
    <recommendedName>
        <fullName evidence="12">ATP synthase subunit alpha</fullName>
        <ecNumber evidence="12">7.1.2.2</ecNumber>
    </recommendedName>
    <alternativeName>
        <fullName evidence="12">ATP synthase F1 sector subunit alpha</fullName>
    </alternativeName>
    <alternativeName>
        <fullName evidence="12">F-ATPase subunit alpha</fullName>
    </alternativeName>
</protein>
<feature type="compositionally biased region" description="Basic and acidic residues" evidence="13">
    <location>
        <begin position="530"/>
        <end position="551"/>
    </location>
</feature>
<evidence type="ECO:0000259" key="16">
    <source>
        <dbReference type="Pfam" id="PF02874"/>
    </source>
</evidence>
<dbReference type="Gene3D" id="2.40.30.20">
    <property type="match status" value="1"/>
</dbReference>
<evidence type="ECO:0000259" key="14">
    <source>
        <dbReference type="Pfam" id="PF00006"/>
    </source>
</evidence>
<feature type="domain" description="ATPase F1/V1/A1 complex alpha/beta subunit nucleotide-binding" evidence="14">
    <location>
        <begin position="152"/>
        <end position="375"/>
    </location>
</feature>
<dbReference type="EC" id="7.1.2.2" evidence="12"/>
<dbReference type="Pfam" id="PF00006">
    <property type="entry name" value="ATP-synt_ab"/>
    <property type="match status" value="1"/>
</dbReference>
<evidence type="ECO:0000256" key="7">
    <source>
        <dbReference type="ARBA" id="ARBA00022967"/>
    </source>
</evidence>
<evidence type="ECO:0000256" key="12">
    <source>
        <dbReference type="HAMAP-Rule" id="MF_01346"/>
    </source>
</evidence>
<feature type="domain" description="ATP synthase alpha subunit C-terminal" evidence="15">
    <location>
        <begin position="382"/>
        <end position="506"/>
    </location>
</feature>
<comment type="similarity">
    <text evidence="2 12">Belongs to the ATPase alpha/beta chains family.</text>
</comment>
<keyword evidence="4 12" id="KW-1003">Cell membrane</keyword>
<evidence type="ECO:0000256" key="1">
    <source>
        <dbReference type="ARBA" id="ARBA00004370"/>
    </source>
</evidence>
<comment type="catalytic activity">
    <reaction evidence="12">
        <text>ATP + H2O + 4 H(+)(in) = ADP + phosphate + 5 H(+)(out)</text>
        <dbReference type="Rhea" id="RHEA:57720"/>
        <dbReference type="ChEBI" id="CHEBI:15377"/>
        <dbReference type="ChEBI" id="CHEBI:15378"/>
        <dbReference type="ChEBI" id="CHEBI:30616"/>
        <dbReference type="ChEBI" id="CHEBI:43474"/>
        <dbReference type="ChEBI" id="CHEBI:456216"/>
        <dbReference type="EC" id="7.1.2.2"/>
    </reaction>
</comment>
<evidence type="ECO:0000256" key="6">
    <source>
        <dbReference type="ARBA" id="ARBA00022840"/>
    </source>
</evidence>
<dbReference type="NCBIfam" id="TIGR00962">
    <property type="entry name" value="atpA"/>
    <property type="match status" value="1"/>
</dbReference>
<organism evidence="17 18">
    <name type="scientific">Micromonospora reichwaldensis</name>
    <dbReference type="NCBI Taxonomy" id="3075516"/>
    <lineage>
        <taxon>Bacteria</taxon>
        <taxon>Bacillati</taxon>
        <taxon>Actinomycetota</taxon>
        <taxon>Actinomycetes</taxon>
        <taxon>Micromonosporales</taxon>
        <taxon>Micromonosporaceae</taxon>
        <taxon>Micromonospora</taxon>
    </lineage>
</organism>
<dbReference type="SUPFAM" id="SSF52540">
    <property type="entry name" value="P-loop containing nucleoside triphosphate hydrolases"/>
    <property type="match status" value="1"/>
</dbReference>
<dbReference type="Gene3D" id="3.40.50.300">
    <property type="entry name" value="P-loop containing nucleotide triphosphate hydrolases"/>
    <property type="match status" value="1"/>
</dbReference>
<dbReference type="InterPro" id="IPR004100">
    <property type="entry name" value="ATPase_F1/V1/A1_a/bsu_N"/>
</dbReference>
<accession>A0ABU2WVU3</accession>
<dbReference type="PROSITE" id="PS00152">
    <property type="entry name" value="ATPASE_ALPHA_BETA"/>
    <property type="match status" value="1"/>
</dbReference>
<keyword evidence="18" id="KW-1185">Reference proteome</keyword>
<evidence type="ECO:0000256" key="5">
    <source>
        <dbReference type="ARBA" id="ARBA00022741"/>
    </source>
</evidence>
<keyword evidence="6 12" id="KW-0067">ATP-binding</keyword>
<dbReference type="InterPro" id="IPR027417">
    <property type="entry name" value="P-loop_NTPase"/>
</dbReference>
<evidence type="ECO:0000256" key="2">
    <source>
        <dbReference type="ARBA" id="ARBA00008936"/>
    </source>
</evidence>
<feature type="binding site" evidence="12">
    <location>
        <begin position="172"/>
        <end position="179"/>
    </location>
    <ligand>
        <name>ATP</name>
        <dbReference type="ChEBI" id="CHEBI:30616"/>
    </ligand>
</feature>
<evidence type="ECO:0000256" key="3">
    <source>
        <dbReference type="ARBA" id="ARBA00022448"/>
    </source>
</evidence>
<dbReference type="Gene3D" id="1.20.150.20">
    <property type="entry name" value="ATP synthase alpha/beta chain, C-terminal domain"/>
    <property type="match status" value="1"/>
</dbReference>
<dbReference type="PANTHER" id="PTHR48082">
    <property type="entry name" value="ATP SYNTHASE SUBUNIT ALPHA, MITOCHONDRIAL"/>
    <property type="match status" value="1"/>
</dbReference>
<dbReference type="HAMAP" id="MF_01346">
    <property type="entry name" value="ATP_synth_alpha_bact"/>
    <property type="match status" value="1"/>
</dbReference>
<dbReference type="InterPro" id="IPR000194">
    <property type="entry name" value="ATPase_F1/V1/A1_a/bsu_nucl-bd"/>
</dbReference>
<dbReference type="InterPro" id="IPR038376">
    <property type="entry name" value="ATP_synth_asu_C_sf"/>
</dbReference>
<comment type="function">
    <text evidence="12">Produces ATP from ADP in the presence of a proton gradient across the membrane. The alpha chain is a regulatory subunit.</text>
</comment>
<dbReference type="InterPro" id="IPR020003">
    <property type="entry name" value="ATPase_a/bsu_AS"/>
</dbReference>
<sequence>MAELTISTEEIRGALERYVSSYSSELSREEVGTVADTGDGIAHVEGLPSTMTNELLEFEDGTLGVALNLDVREIGVVVLGDSAKLEEGQRVKRTGRVLSVPVGDAFLGRVVNALGQPIDGLGDIANEGFRELELQAPNVMARQSVDEPLQTGLKAVDAMTPIGRGQRQLIIGDRKTGKTTVALDTILNQRDNWRSGDPKKQVRCIYVAIGQKASTIASIKGVLEEAGAMEYTTIVASPASDPAGFKYLAPYTGSSIGQHWMYGGKHVLIVFDDLSKQAEAYRAVSLLLRRPPGREAYPGDVFYLHSRLLERCAKLSDELGGGSMTGLPIIETKANDISAFIPTNVISITDGQIFLETDLFNQGVRPAINVGTSVSRVGGAAQVKPMKKVAGSLRLNLAQFRELEAFAAFASDLDKTSRAQLDRGSRLVELLKQANYSPYPVQEQVVSVWAGTEGKLDDVPVGEIRRFESEFLQYLRHKHEGVLASIADHQWNDDIINSLDSAIAEFKQVFLGKEDERRINDAPAAPLEGEQDRETVSRFRDGTGDRPAENR</sequence>
<dbReference type="SUPFAM" id="SSF47917">
    <property type="entry name" value="C-terminal domain of alpha and beta subunits of F1 ATP synthase"/>
    <property type="match status" value="1"/>
</dbReference>
<feature type="region of interest" description="Disordered" evidence="13">
    <location>
        <begin position="517"/>
        <end position="551"/>
    </location>
</feature>
<dbReference type="Proteomes" id="UP001180973">
    <property type="component" value="Unassembled WGS sequence"/>
</dbReference>
<comment type="caution">
    <text evidence="17">The sequence shown here is derived from an EMBL/GenBank/DDBJ whole genome shotgun (WGS) entry which is preliminary data.</text>
</comment>
<keyword evidence="5 12" id="KW-0547">Nucleotide-binding</keyword>
<dbReference type="RefSeq" id="WP_311412049.1">
    <property type="nucleotide sequence ID" value="NZ_JAVRFL010000013.1"/>
</dbReference>
<dbReference type="Pfam" id="PF00306">
    <property type="entry name" value="ATP-synt_ab_C"/>
    <property type="match status" value="1"/>
</dbReference>
<comment type="subcellular location">
    <subcellularLocation>
        <location evidence="12">Cell membrane</location>
        <topology evidence="12">Peripheral membrane protein</topology>
    </subcellularLocation>
    <subcellularLocation>
        <location evidence="1">Membrane</location>
    </subcellularLocation>
</comment>
<dbReference type="InterPro" id="IPR000793">
    <property type="entry name" value="ATP_synth_asu_C"/>
</dbReference>
<dbReference type="EMBL" id="JAVRFL010000013">
    <property type="protein sequence ID" value="MDT0529997.1"/>
    <property type="molecule type" value="Genomic_DNA"/>
</dbReference>
<reference evidence="17" key="1">
    <citation type="submission" date="2023-09" db="EMBL/GenBank/DDBJ databases">
        <title>30 novel species of actinomycetes from the DSMZ collection.</title>
        <authorList>
            <person name="Nouioui I."/>
        </authorList>
    </citation>
    <scope>NUCLEOTIDE SEQUENCE</scope>
    <source>
        <strain evidence="17">DSM 115977</strain>
    </source>
</reference>
<dbReference type="InterPro" id="IPR033732">
    <property type="entry name" value="ATP_synth_F1_a_nt-bd_dom"/>
</dbReference>
<dbReference type="CDD" id="cd01132">
    <property type="entry name" value="F1-ATPase_alpha_CD"/>
    <property type="match status" value="1"/>
</dbReference>
<feature type="domain" description="ATPase F1/V1/A1 complex alpha/beta subunit N-terminal" evidence="16">
    <location>
        <begin position="29"/>
        <end position="95"/>
    </location>
</feature>
<keyword evidence="11 12" id="KW-0066">ATP synthesis</keyword>
<dbReference type="InterPro" id="IPR023366">
    <property type="entry name" value="ATP_synth_asu-like_sf"/>
</dbReference>
<keyword evidence="3 12" id="KW-0813">Transport</keyword>
<dbReference type="Pfam" id="PF02874">
    <property type="entry name" value="ATP-synt_ab_N"/>
    <property type="match status" value="1"/>
</dbReference>
<keyword evidence="9 12" id="KW-0472">Membrane</keyword>
<evidence type="ECO:0000256" key="11">
    <source>
        <dbReference type="ARBA" id="ARBA00023310"/>
    </source>
</evidence>
<evidence type="ECO:0000256" key="10">
    <source>
        <dbReference type="ARBA" id="ARBA00023196"/>
    </source>
</evidence>
<dbReference type="PANTHER" id="PTHR48082:SF2">
    <property type="entry name" value="ATP SYNTHASE SUBUNIT ALPHA, MITOCHONDRIAL"/>
    <property type="match status" value="1"/>
</dbReference>
<name>A0ABU2WVU3_9ACTN</name>
<evidence type="ECO:0000256" key="8">
    <source>
        <dbReference type="ARBA" id="ARBA00023065"/>
    </source>
</evidence>
<dbReference type="NCBIfam" id="NF009884">
    <property type="entry name" value="PRK13343.1"/>
    <property type="match status" value="1"/>
</dbReference>
<keyword evidence="10 12" id="KW-0139">CF(1)</keyword>
<keyword evidence="12" id="KW-0375">Hydrogen ion transport</keyword>